<organism evidence="1 2">
    <name type="scientific">Medicago truncatula</name>
    <name type="common">Barrel medic</name>
    <name type="synonym">Medicago tribuloides</name>
    <dbReference type="NCBI Taxonomy" id="3880"/>
    <lineage>
        <taxon>Eukaryota</taxon>
        <taxon>Viridiplantae</taxon>
        <taxon>Streptophyta</taxon>
        <taxon>Embryophyta</taxon>
        <taxon>Tracheophyta</taxon>
        <taxon>Spermatophyta</taxon>
        <taxon>Magnoliopsida</taxon>
        <taxon>eudicotyledons</taxon>
        <taxon>Gunneridae</taxon>
        <taxon>Pentapetalae</taxon>
        <taxon>rosids</taxon>
        <taxon>fabids</taxon>
        <taxon>Fabales</taxon>
        <taxon>Fabaceae</taxon>
        <taxon>Papilionoideae</taxon>
        <taxon>50 kb inversion clade</taxon>
        <taxon>NPAAA clade</taxon>
        <taxon>Hologalegina</taxon>
        <taxon>IRL clade</taxon>
        <taxon>Trifolieae</taxon>
        <taxon>Medicago</taxon>
    </lineage>
</organism>
<dbReference type="AlphaFoldDB" id="A0A396IQI7"/>
<evidence type="ECO:0000313" key="2">
    <source>
        <dbReference type="Proteomes" id="UP000265566"/>
    </source>
</evidence>
<sequence length="52" mass="6079">MRSRPKNNSSPNRINPILLILIIISNKKHRSLRRRKLESGSFMKNILSTFDS</sequence>
<proteinExistence type="predicted"/>
<accession>A0A396IQI7</accession>
<comment type="caution">
    <text evidence="1">The sequence shown here is derived from an EMBL/GenBank/DDBJ whole genome shotgun (WGS) entry which is preliminary data.</text>
</comment>
<name>A0A396IQI7_MEDTR</name>
<dbReference type="Gramene" id="rna15816">
    <property type="protein sequence ID" value="RHN67610.1"/>
    <property type="gene ID" value="gene15816"/>
</dbReference>
<reference evidence="2" key="1">
    <citation type="journal article" date="2018" name="Nat. Plants">
        <title>Whole-genome landscape of Medicago truncatula symbiotic genes.</title>
        <authorList>
            <person name="Pecrix Y."/>
            <person name="Staton S.E."/>
            <person name="Sallet E."/>
            <person name="Lelandais-Briere C."/>
            <person name="Moreau S."/>
            <person name="Carrere S."/>
            <person name="Blein T."/>
            <person name="Jardinaud M.F."/>
            <person name="Latrasse D."/>
            <person name="Zouine M."/>
            <person name="Zahm M."/>
            <person name="Kreplak J."/>
            <person name="Mayjonade B."/>
            <person name="Satge C."/>
            <person name="Perez M."/>
            <person name="Cauet S."/>
            <person name="Marande W."/>
            <person name="Chantry-Darmon C."/>
            <person name="Lopez-Roques C."/>
            <person name="Bouchez O."/>
            <person name="Berard A."/>
            <person name="Debelle F."/>
            <person name="Munos S."/>
            <person name="Bendahmane A."/>
            <person name="Berges H."/>
            <person name="Niebel A."/>
            <person name="Buitink J."/>
            <person name="Frugier F."/>
            <person name="Benhamed M."/>
            <person name="Crespi M."/>
            <person name="Gouzy J."/>
            <person name="Gamas P."/>
        </authorList>
    </citation>
    <scope>NUCLEOTIDE SEQUENCE [LARGE SCALE GENOMIC DNA]</scope>
    <source>
        <strain evidence="2">cv. Jemalong A17</strain>
    </source>
</reference>
<dbReference type="Proteomes" id="UP000265566">
    <property type="component" value="Chromosome 3"/>
</dbReference>
<protein>
    <submittedName>
        <fullName evidence="1">Uncharacterized protein</fullName>
    </submittedName>
</protein>
<gene>
    <name evidence="1" type="ORF">MtrunA17_Chr3g0104541</name>
</gene>
<dbReference type="EMBL" id="PSQE01000003">
    <property type="protein sequence ID" value="RHN67610.1"/>
    <property type="molecule type" value="Genomic_DNA"/>
</dbReference>
<evidence type="ECO:0000313" key="1">
    <source>
        <dbReference type="EMBL" id="RHN67610.1"/>
    </source>
</evidence>